<organism evidence="1 2">
    <name type="scientific">Vigna mungo</name>
    <name type="common">Black gram</name>
    <name type="synonym">Phaseolus mungo</name>
    <dbReference type="NCBI Taxonomy" id="3915"/>
    <lineage>
        <taxon>Eukaryota</taxon>
        <taxon>Viridiplantae</taxon>
        <taxon>Streptophyta</taxon>
        <taxon>Embryophyta</taxon>
        <taxon>Tracheophyta</taxon>
        <taxon>Spermatophyta</taxon>
        <taxon>Magnoliopsida</taxon>
        <taxon>eudicotyledons</taxon>
        <taxon>Gunneridae</taxon>
        <taxon>Pentapetalae</taxon>
        <taxon>rosids</taxon>
        <taxon>fabids</taxon>
        <taxon>Fabales</taxon>
        <taxon>Fabaceae</taxon>
        <taxon>Papilionoideae</taxon>
        <taxon>50 kb inversion clade</taxon>
        <taxon>NPAAA clade</taxon>
        <taxon>indigoferoid/millettioid clade</taxon>
        <taxon>Phaseoleae</taxon>
        <taxon>Vigna</taxon>
    </lineage>
</organism>
<evidence type="ECO:0000313" key="2">
    <source>
        <dbReference type="Proteomes" id="UP001374535"/>
    </source>
</evidence>
<accession>A0AAQ3P6F7</accession>
<reference evidence="1 2" key="1">
    <citation type="journal article" date="2023" name="Life. Sci Alliance">
        <title>Evolutionary insights into 3D genome organization and epigenetic landscape of Vigna mungo.</title>
        <authorList>
            <person name="Junaid A."/>
            <person name="Singh B."/>
            <person name="Bhatia S."/>
        </authorList>
    </citation>
    <scope>NUCLEOTIDE SEQUENCE [LARGE SCALE GENOMIC DNA]</scope>
    <source>
        <strain evidence="1">Urdbean</strain>
    </source>
</reference>
<sequence length="213" mass="24319">MKKCSSYGRIEQWFSLDVITAINPNPNPFPANPSASHHARTKISVQTDTIIIANTLHTLPNSLPSQQSQPQFKWHLIDQAPFVSFAQPPNATTSAASSTHQSQCSVSLHKRCKLKLFSHGHTHFPPPISPNIISHNTVRSRRGYPIQSFSNAHILIGCPHRQSHREFHRRRPHNPPRLDPRVVHLHLRFVLCATFRCLRHATCHVDFKRREQS</sequence>
<evidence type="ECO:0000313" key="1">
    <source>
        <dbReference type="EMBL" id="WVZ22145.1"/>
    </source>
</evidence>
<protein>
    <submittedName>
        <fullName evidence="1">Uncharacterized protein</fullName>
    </submittedName>
</protein>
<keyword evidence="2" id="KW-1185">Reference proteome</keyword>
<proteinExistence type="predicted"/>
<dbReference type="EMBL" id="CP144700">
    <property type="protein sequence ID" value="WVZ22145.1"/>
    <property type="molecule type" value="Genomic_DNA"/>
</dbReference>
<dbReference type="Proteomes" id="UP001374535">
    <property type="component" value="Chromosome 1"/>
</dbReference>
<name>A0AAQ3P6F7_VIGMU</name>
<gene>
    <name evidence="1" type="ORF">V8G54_000689</name>
</gene>
<dbReference type="AlphaFoldDB" id="A0AAQ3P6F7"/>